<proteinExistence type="predicted"/>
<dbReference type="Gene3D" id="3.40.50.150">
    <property type="entry name" value="Vaccinia Virus protein VP39"/>
    <property type="match status" value="1"/>
</dbReference>
<dbReference type="InterPro" id="IPR029063">
    <property type="entry name" value="SAM-dependent_MTases_sf"/>
</dbReference>
<name>A0A7S3BN13_9EUKA</name>
<dbReference type="AlphaFoldDB" id="A0A7S3BN13"/>
<organism evidence="1">
    <name type="scientific">Haptolina ericina</name>
    <dbReference type="NCBI Taxonomy" id="156174"/>
    <lineage>
        <taxon>Eukaryota</taxon>
        <taxon>Haptista</taxon>
        <taxon>Haptophyta</taxon>
        <taxon>Prymnesiophyceae</taxon>
        <taxon>Prymnesiales</taxon>
        <taxon>Prymnesiaceae</taxon>
        <taxon>Haptolina</taxon>
    </lineage>
</organism>
<evidence type="ECO:0000313" key="1">
    <source>
        <dbReference type="EMBL" id="CAE0140423.1"/>
    </source>
</evidence>
<sequence length="302" mass="33925">MARVAPDWRTRFDGVAERVLLSATPLLHQLNQVVASSGERIEGGLVMENDVRIDGSSSPHARGAQKRDLFVGLARVGTRMLEVGFNAGHSAALALTANPTLEYEGFDLCAHNYTARCYDLLAHRFPGRVSLTCGDSVVRLRRQEFRLWMNRSRRYDLIHVDGGHDGDIPLLDLLNARPLSARHNVVLFDDTDSLALTQVWQQLVRARMILHHGHSDEIGARLTESRRRARACDFDQTRRRCRQGLRSTFGSFTFVTDLAPDDRLPGEAAAPVIHPTGVHRGMRTAKSQPTRRFRLRGYESVI</sequence>
<dbReference type="Pfam" id="PF13578">
    <property type="entry name" value="Methyltransf_24"/>
    <property type="match status" value="1"/>
</dbReference>
<accession>A0A7S3BN13</accession>
<dbReference type="SUPFAM" id="SSF53335">
    <property type="entry name" value="S-adenosyl-L-methionine-dependent methyltransferases"/>
    <property type="match status" value="1"/>
</dbReference>
<reference evidence="1" key="1">
    <citation type="submission" date="2021-01" db="EMBL/GenBank/DDBJ databases">
        <authorList>
            <person name="Corre E."/>
            <person name="Pelletier E."/>
            <person name="Niang G."/>
            <person name="Scheremetjew M."/>
            <person name="Finn R."/>
            <person name="Kale V."/>
            <person name="Holt S."/>
            <person name="Cochrane G."/>
            <person name="Meng A."/>
            <person name="Brown T."/>
            <person name="Cohen L."/>
        </authorList>
    </citation>
    <scope>NUCLEOTIDE SEQUENCE</scope>
    <source>
        <strain evidence="1">CCMP281</strain>
    </source>
</reference>
<protein>
    <submittedName>
        <fullName evidence="1">Uncharacterized protein</fullName>
    </submittedName>
</protein>
<dbReference type="EMBL" id="HBHX01060211">
    <property type="protein sequence ID" value="CAE0140423.1"/>
    <property type="molecule type" value="Transcribed_RNA"/>
</dbReference>
<gene>
    <name evidence="1" type="ORF">HERI1096_LOCUS33287</name>
</gene>